<gene>
    <name evidence="2" type="ORF">LTRI10_LOCUS47906</name>
</gene>
<name>A0AAV2GEL2_9ROSI</name>
<dbReference type="AlphaFoldDB" id="A0AAV2GEL2"/>
<organism evidence="2 3">
    <name type="scientific">Linum trigynum</name>
    <dbReference type="NCBI Taxonomy" id="586398"/>
    <lineage>
        <taxon>Eukaryota</taxon>
        <taxon>Viridiplantae</taxon>
        <taxon>Streptophyta</taxon>
        <taxon>Embryophyta</taxon>
        <taxon>Tracheophyta</taxon>
        <taxon>Spermatophyta</taxon>
        <taxon>Magnoliopsida</taxon>
        <taxon>eudicotyledons</taxon>
        <taxon>Gunneridae</taxon>
        <taxon>Pentapetalae</taxon>
        <taxon>rosids</taxon>
        <taxon>fabids</taxon>
        <taxon>Malpighiales</taxon>
        <taxon>Linaceae</taxon>
        <taxon>Linum</taxon>
    </lineage>
</organism>
<evidence type="ECO:0000313" key="2">
    <source>
        <dbReference type="EMBL" id="CAL1408298.1"/>
    </source>
</evidence>
<sequence>MGSDKKKSILQGKRRNGCSVRPAEEVAAGFDDRPPSGTEPCLVSTLAPLGDSPAQAKVRPPHPKRKGKLRNAQGKAGGADPLSDGPKKSGGGELKRGGPVGLAGPSGQLQDSAPPVEFVKALVSADSDSEDENQCFEIKKRAPSSAPEGQSAAVKGRVSQVVAAFETGLTINPEEHSNLQKQMRNAIPMDEQVVIKEDGLALDEYGTNLLSPETGKRKRLLEAVEGDLIDIPTPKKQFVEFDDNSEQVEEASLEWPQSDK</sequence>
<keyword evidence="3" id="KW-1185">Reference proteome</keyword>
<feature type="region of interest" description="Disordered" evidence="1">
    <location>
        <begin position="1"/>
        <end position="115"/>
    </location>
</feature>
<accession>A0AAV2GEL2</accession>
<feature type="compositionally biased region" description="Basic residues" evidence="1">
    <location>
        <begin position="59"/>
        <end position="69"/>
    </location>
</feature>
<dbReference type="Proteomes" id="UP001497516">
    <property type="component" value="Chromosome 8"/>
</dbReference>
<evidence type="ECO:0000313" key="3">
    <source>
        <dbReference type="Proteomes" id="UP001497516"/>
    </source>
</evidence>
<reference evidence="2 3" key="1">
    <citation type="submission" date="2024-04" db="EMBL/GenBank/DDBJ databases">
        <authorList>
            <person name="Fracassetti M."/>
        </authorList>
    </citation>
    <scope>NUCLEOTIDE SEQUENCE [LARGE SCALE GENOMIC DNA]</scope>
</reference>
<proteinExistence type="predicted"/>
<protein>
    <submittedName>
        <fullName evidence="2">Uncharacterized protein</fullName>
    </submittedName>
</protein>
<dbReference type="EMBL" id="OZ034821">
    <property type="protein sequence ID" value="CAL1408298.1"/>
    <property type="molecule type" value="Genomic_DNA"/>
</dbReference>
<evidence type="ECO:0000256" key="1">
    <source>
        <dbReference type="SAM" id="MobiDB-lite"/>
    </source>
</evidence>